<feature type="domain" description="Response regulatory" evidence="3">
    <location>
        <begin position="299"/>
        <end position="415"/>
    </location>
</feature>
<organism evidence="4 5">
    <name type="scientific">Synechococcus sp. (strain ATCC 27144 / PCC 6301 / SAUG 1402/1)</name>
    <name type="common">Anacystis nidulans</name>
    <dbReference type="NCBI Taxonomy" id="269084"/>
    <lineage>
        <taxon>Bacteria</taxon>
        <taxon>Bacillati</taxon>
        <taxon>Cyanobacteriota</taxon>
        <taxon>Cyanophyceae</taxon>
        <taxon>Synechococcales</taxon>
        <taxon>Synechococcaceae</taxon>
        <taxon>Synechococcus</taxon>
    </lineage>
</organism>
<accession>A0A0H3K0Q9</accession>
<evidence type="ECO:0000313" key="4">
    <source>
        <dbReference type="EMBL" id="BAD78875.1"/>
    </source>
</evidence>
<gene>
    <name evidence="4" type="primary">pixG</name>
    <name evidence="4" type="ordered locus">syc0685_c</name>
</gene>
<evidence type="ECO:0000256" key="1">
    <source>
        <dbReference type="ARBA" id="ARBA00022553"/>
    </source>
</evidence>
<evidence type="ECO:0000313" key="5">
    <source>
        <dbReference type="Proteomes" id="UP000001175"/>
    </source>
</evidence>
<sequence>MSRFCGMQLMVYSAADRSTAALSPANLLSQLAESRASGCLTILSQDVSWIFYLHNGNLFYGITSIDPFDCLERNLKAFSAEIPNIDRPIRQQIRSLFEKQEGSNSTAVYQALSWLRSEGFINQFQTDLLIKNLIKETLESFLSLQTASHRFLALDPSLPILTEFTVFPLLDETFQRLREWSGLSEKVYSPFQSPYLFSQSTSNNKFSPEKLQKLGNLLKGYSLRHLAALIHQDEIKLMRSLDPYIQEGVVFFREPQPPFDKLPPLLRSDLISGNTAIAGPVDTSNNLTSSPSATARPVKIVCIDDSPIILSELRRFLDEDRFEVITIIDSVKALMEVMRIEPDLILLDVGMPNVDGYKFCKVVRNHPNFKTTPIIMVTGNTGLIDRAKAKMSGATDYLTKPFTQEGLLNIVNQHLHKQF</sequence>
<dbReference type="PANTHER" id="PTHR44591">
    <property type="entry name" value="STRESS RESPONSE REGULATOR PROTEIN 1"/>
    <property type="match status" value="1"/>
</dbReference>
<dbReference type="InterPro" id="IPR001789">
    <property type="entry name" value="Sig_transdc_resp-reg_receiver"/>
</dbReference>
<dbReference type="EMBL" id="AP008231">
    <property type="protein sequence ID" value="BAD78875.1"/>
    <property type="molecule type" value="Genomic_DNA"/>
</dbReference>
<reference evidence="4 5" key="1">
    <citation type="journal article" date="2007" name="Photosyn. Res.">
        <title>Complete nucleotide sequence of the freshwater unicellular cyanobacterium Synechococcus elongatus PCC 6301 chromosome: gene content and organization.</title>
        <authorList>
            <person name="Sugita C."/>
            <person name="Ogata K."/>
            <person name="Shikata M."/>
            <person name="Jikuya H."/>
            <person name="Takano J."/>
            <person name="Furumichi M."/>
            <person name="Kanehisa M."/>
            <person name="Omata T."/>
            <person name="Sugiura M."/>
            <person name="Sugita M."/>
        </authorList>
    </citation>
    <scope>NUCLEOTIDE SEQUENCE [LARGE SCALE GENOMIC DNA]</scope>
    <source>
        <strain evidence="5">ATCC 27144 / PCC 6301 / SAUG 1402/1</strain>
    </source>
</reference>
<dbReference type="Pfam" id="PF14332">
    <property type="entry name" value="DUF4388"/>
    <property type="match status" value="1"/>
</dbReference>
<dbReference type="AlphaFoldDB" id="A0A0H3K0Q9"/>
<proteinExistence type="predicted"/>
<evidence type="ECO:0000259" key="3">
    <source>
        <dbReference type="PROSITE" id="PS50110"/>
    </source>
</evidence>
<dbReference type="InterPro" id="IPR050595">
    <property type="entry name" value="Bact_response_regulator"/>
</dbReference>
<dbReference type="eggNOG" id="COG0745">
    <property type="taxonomic scope" value="Bacteria"/>
</dbReference>
<name>A0A0H3K0Q9_SYNP6</name>
<protein>
    <submittedName>
        <fullName evidence="4">Two-component response regulator rre36 homolog</fullName>
    </submittedName>
</protein>
<dbReference type="SMART" id="SM00448">
    <property type="entry name" value="REC"/>
    <property type="match status" value="1"/>
</dbReference>
<dbReference type="InterPro" id="IPR025497">
    <property type="entry name" value="PatA-like_N"/>
</dbReference>
<feature type="modified residue" description="4-aspartylphosphate" evidence="2">
    <location>
        <position position="348"/>
    </location>
</feature>
<dbReference type="GO" id="GO:0000160">
    <property type="term" value="P:phosphorelay signal transduction system"/>
    <property type="evidence" value="ECO:0007669"/>
    <property type="project" value="InterPro"/>
</dbReference>
<dbReference type="Pfam" id="PF00072">
    <property type="entry name" value="Response_reg"/>
    <property type="match status" value="1"/>
</dbReference>
<dbReference type="InterPro" id="IPR024186">
    <property type="entry name" value="Sig_transdc_resp-reg_PatA"/>
</dbReference>
<keyword evidence="1 2" id="KW-0597">Phosphoprotein</keyword>
<dbReference type="Gene3D" id="3.40.50.2300">
    <property type="match status" value="1"/>
</dbReference>
<evidence type="ECO:0000256" key="2">
    <source>
        <dbReference type="PROSITE-ProRule" id="PRU00169"/>
    </source>
</evidence>
<dbReference type="PANTHER" id="PTHR44591:SF3">
    <property type="entry name" value="RESPONSE REGULATORY DOMAIN-CONTAINING PROTEIN"/>
    <property type="match status" value="1"/>
</dbReference>
<dbReference type="PROSITE" id="PS50110">
    <property type="entry name" value="RESPONSE_REGULATORY"/>
    <property type="match status" value="1"/>
</dbReference>
<dbReference type="KEGG" id="syc:syc0685_c"/>
<dbReference type="PIRSF" id="PIRSF005897">
    <property type="entry name" value="RR_PatA"/>
    <property type="match status" value="1"/>
</dbReference>
<dbReference type="SUPFAM" id="SSF52172">
    <property type="entry name" value="CheY-like"/>
    <property type="match status" value="1"/>
</dbReference>
<dbReference type="Proteomes" id="UP000001175">
    <property type="component" value="Chromosome"/>
</dbReference>
<dbReference type="InterPro" id="IPR011006">
    <property type="entry name" value="CheY-like_superfamily"/>
</dbReference>